<dbReference type="Pfam" id="PF03972">
    <property type="entry name" value="MmgE_PrpD_N"/>
    <property type="match status" value="1"/>
</dbReference>
<dbReference type="Gene3D" id="1.10.4100.10">
    <property type="entry name" value="2-methylcitrate dehydratase PrpD"/>
    <property type="match status" value="1"/>
</dbReference>
<sequence>MTKTVSERLADFVQRASYENLPKEVIHQTKRCLMDTCGAIIAGSFHSKSGKVAQSYAKTLEEPQIATIIGTTLMRSPQT</sequence>
<protein>
    <submittedName>
        <fullName evidence="2">MmgE/PrpD family protein</fullName>
    </submittedName>
</protein>
<dbReference type="RefSeq" id="WP_273002242.1">
    <property type="nucleotide sequence ID" value="NZ_DURU01000038.1"/>
</dbReference>
<dbReference type="Proteomes" id="UP000525027">
    <property type="component" value="Unassembled WGS sequence"/>
</dbReference>
<dbReference type="EMBL" id="DURU01000038">
    <property type="protein sequence ID" value="HHZ03872.1"/>
    <property type="molecule type" value="Genomic_DNA"/>
</dbReference>
<feature type="domain" description="MmgE/PrpD N-terminal" evidence="1">
    <location>
        <begin position="7"/>
        <end position="77"/>
    </location>
</feature>
<accession>A0A7V6ZDE8</accession>
<evidence type="ECO:0000313" key="2">
    <source>
        <dbReference type="EMBL" id="HHZ03872.1"/>
    </source>
</evidence>
<dbReference type="AlphaFoldDB" id="A0A7V6ZDE8"/>
<feature type="non-terminal residue" evidence="2">
    <location>
        <position position="79"/>
    </location>
</feature>
<dbReference type="InterPro" id="IPR042183">
    <property type="entry name" value="MmgE/PrpD_sf_1"/>
</dbReference>
<comment type="caution">
    <text evidence="2">The sequence shown here is derived from an EMBL/GenBank/DDBJ whole genome shotgun (WGS) entry which is preliminary data.</text>
</comment>
<dbReference type="SUPFAM" id="SSF103378">
    <property type="entry name" value="2-methylcitrate dehydratase PrpD"/>
    <property type="match status" value="1"/>
</dbReference>
<dbReference type="InterPro" id="IPR045336">
    <property type="entry name" value="MmgE_PrpD_N"/>
</dbReference>
<name>A0A7V6ZDE8_9BACT</name>
<proteinExistence type="predicted"/>
<reference evidence="2 3" key="1">
    <citation type="journal article" date="2020" name="Biotechnol. Biofuels">
        <title>New insights from the biogas microbiome by comprehensive genome-resolved metagenomics of nearly 1600 species originating from multiple anaerobic digesters.</title>
        <authorList>
            <person name="Campanaro S."/>
            <person name="Treu L."/>
            <person name="Rodriguez-R L.M."/>
            <person name="Kovalovszki A."/>
            <person name="Ziels R.M."/>
            <person name="Maus I."/>
            <person name="Zhu X."/>
            <person name="Kougias P.G."/>
            <person name="Basile A."/>
            <person name="Luo G."/>
            <person name="Schluter A."/>
            <person name="Konstantinidis K.T."/>
            <person name="Angelidaki I."/>
        </authorList>
    </citation>
    <scope>NUCLEOTIDE SEQUENCE [LARGE SCALE GENOMIC DNA]</scope>
    <source>
        <strain evidence="2">AS25fmACSIPFO_94</strain>
    </source>
</reference>
<evidence type="ECO:0000313" key="3">
    <source>
        <dbReference type="Proteomes" id="UP000525027"/>
    </source>
</evidence>
<dbReference type="GO" id="GO:0016829">
    <property type="term" value="F:lyase activity"/>
    <property type="evidence" value="ECO:0007669"/>
    <property type="project" value="InterPro"/>
</dbReference>
<organism evidence="2 3">
    <name type="scientific">Acetomicrobium hydrogeniformans</name>
    <dbReference type="NCBI Taxonomy" id="649746"/>
    <lineage>
        <taxon>Bacteria</taxon>
        <taxon>Thermotogati</taxon>
        <taxon>Synergistota</taxon>
        <taxon>Synergistia</taxon>
        <taxon>Synergistales</taxon>
        <taxon>Acetomicrobiaceae</taxon>
        <taxon>Acetomicrobium</taxon>
    </lineage>
</organism>
<dbReference type="InterPro" id="IPR036148">
    <property type="entry name" value="MmgE/PrpD_sf"/>
</dbReference>
<evidence type="ECO:0000259" key="1">
    <source>
        <dbReference type="Pfam" id="PF03972"/>
    </source>
</evidence>
<gene>
    <name evidence="2" type="ORF">GX397_02130</name>
</gene>